<keyword evidence="14" id="KW-1185">Reference proteome</keyword>
<dbReference type="EMBL" id="FSRC01000001">
    <property type="protein sequence ID" value="SIN67610.1"/>
    <property type="molecule type" value="Genomic_DNA"/>
</dbReference>
<sequence>METEKIIASYFSSISEEIWERAKKIKLLISDIDGVMTDGGIIYDDRGLEFKKFNVKDGLIVKHLRKSGVLVGAITGRESQVVMNRCEELKFDFHYHGVKDKGKKLNDLLETMEIDMETVAYIGDDLIDVPILSQVGLAICPADALVYVQPFAHWVTQSKGGEGVFREVGDLILHSKGLLVPIIESLSTKEA</sequence>
<dbReference type="InterPro" id="IPR006549">
    <property type="entry name" value="HAD-SF_hydro_IIIA"/>
</dbReference>
<dbReference type="FunFam" id="3.40.50.1000:FF:000029">
    <property type="entry name" value="3-deoxy-D-manno-octulosonate 8-phosphate phosphatase KdsC"/>
    <property type="match status" value="1"/>
</dbReference>
<evidence type="ECO:0000256" key="1">
    <source>
        <dbReference type="ARBA" id="ARBA00000898"/>
    </source>
</evidence>
<evidence type="ECO:0000256" key="4">
    <source>
        <dbReference type="ARBA" id="ARBA00011881"/>
    </source>
</evidence>
<evidence type="ECO:0000256" key="11">
    <source>
        <dbReference type="ARBA" id="ARBA00031051"/>
    </source>
</evidence>
<feature type="binding site" evidence="12">
    <location>
        <position position="33"/>
    </location>
    <ligand>
        <name>substrate</name>
    </ligand>
</feature>
<accession>A0A1N6D9Y9</accession>
<evidence type="ECO:0000256" key="9">
    <source>
        <dbReference type="ARBA" id="ARBA00022842"/>
    </source>
</evidence>
<evidence type="ECO:0000256" key="7">
    <source>
        <dbReference type="ARBA" id="ARBA00022723"/>
    </source>
</evidence>
<gene>
    <name evidence="13" type="ORF">SAMN05444394_0573</name>
</gene>
<reference evidence="14" key="1">
    <citation type="submission" date="2016-11" db="EMBL/GenBank/DDBJ databases">
        <authorList>
            <person name="Varghese N."/>
            <person name="Submissions S."/>
        </authorList>
    </citation>
    <scope>NUCLEOTIDE SEQUENCE [LARGE SCALE GENOMIC DNA]</scope>
    <source>
        <strain evidence="14">DSM 15292</strain>
    </source>
</reference>
<feature type="binding site" evidence="12">
    <location>
        <position position="124"/>
    </location>
    <ligand>
        <name>Mg(2+)</name>
        <dbReference type="ChEBI" id="CHEBI:18420"/>
    </ligand>
</feature>
<dbReference type="InterPro" id="IPR010023">
    <property type="entry name" value="KdsC_fam"/>
</dbReference>
<feature type="binding site" evidence="12">
    <location>
        <position position="31"/>
    </location>
    <ligand>
        <name>Mg(2+)</name>
        <dbReference type="ChEBI" id="CHEBI:18420"/>
    </ligand>
</feature>
<dbReference type="RefSeq" id="WP_074223315.1">
    <property type="nucleotide sequence ID" value="NZ_FSRC01000001.1"/>
</dbReference>
<dbReference type="GO" id="GO:0046872">
    <property type="term" value="F:metal ion binding"/>
    <property type="evidence" value="ECO:0007669"/>
    <property type="project" value="UniProtKB-KW"/>
</dbReference>
<dbReference type="InterPro" id="IPR036412">
    <property type="entry name" value="HAD-like_sf"/>
</dbReference>
<dbReference type="InterPro" id="IPR050793">
    <property type="entry name" value="CMP-NeuNAc_synthase"/>
</dbReference>
<evidence type="ECO:0000256" key="12">
    <source>
        <dbReference type="PIRSR" id="PIRSR006118-2"/>
    </source>
</evidence>
<dbReference type="STRING" id="226505.SAMN05444394_0573"/>
<keyword evidence="7 12" id="KW-0479">Metal-binding</keyword>
<dbReference type="NCBIfam" id="TIGR01670">
    <property type="entry name" value="KdsC-phosphatas"/>
    <property type="match status" value="1"/>
</dbReference>
<dbReference type="Proteomes" id="UP000185221">
    <property type="component" value="Unassembled WGS sequence"/>
</dbReference>
<organism evidence="13 14">
    <name type="scientific">Algoriphagus halophilus</name>
    <dbReference type="NCBI Taxonomy" id="226505"/>
    <lineage>
        <taxon>Bacteria</taxon>
        <taxon>Pseudomonadati</taxon>
        <taxon>Bacteroidota</taxon>
        <taxon>Cytophagia</taxon>
        <taxon>Cytophagales</taxon>
        <taxon>Cyclobacteriaceae</taxon>
        <taxon>Algoriphagus</taxon>
    </lineage>
</organism>
<dbReference type="Pfam" id="PF08282">
    <property type="entry name" value="Hydrolase_3"/>
    <property type="match status" value="1"/>
</dbReference>
<evidence type="ECO:0000313" key="14">
    <source>
        <dbReference type="Proteomes" id="UP000185221"/>
    </source>
</evidence>
<name>A0A1N6D9Y9_9BACT</name>
<dbReference type="SFLD" id="SFLDS00003">
    <property type="entry name" value="Haloacid_Dehalogenase"/>
    <property type="match status" value="1"/>
</dbReference>
<comment type="catalytic activity">
    <reaction evidence="1">
        <text>3-deoxy-alpha-D-manno-2-octulosonate-8-phosphate + H2O = 3-deoxy-alpha-D-manno-oct-2-ulosonate + phosphate</text>
        <dbReference type="Rhea" id="RHEA:11500"/>
        <dbReference type="ChEBI" id="CHEBI:15377"/>
        <dbReference type="ChEBI" id="CHEBI:43474"/>
        <dbReference type="ChEBI" id="CHEBI:85985"/>
        <dbReference type="ChEBI" id="CHEBI:85986"/>
        <dbReference type="EC" id="3.1.3.45"/>
    </reaction>
</comment>
<dbReference type="GO" id="GO:0008781">
    <property type="term" value="F:N-acylneuraminate cytidylyltransferase activity"/>
    <property type="evidence" value="ECO:0007669"/>
    <property type="project" value="TreeGrafter"/>
</dbReference>
<dbReference type="Gene3D" id="3.40.50.1000">
    <property type="entry name" value="HAD superfamily/HAD-like"/>
    <property type="match status" value="1"/>
</dbReference>
<keyword evidence="9 12" id="KW-0460">Magnesium</keyword>
<keyword evidence="10" id="KW-0448">Lipopolysaccharide biosynthesis</keyword>
<evidence type="ECO:0000313" key="13">
    <source>
        <dbReference type="EMBL" id="SIN67610.1"/>
    </source>
</evidence>
<dbReference type="SFLD" id="SFLDG01136">
    <property type="entry name" value="C1.6:_Phosphoserine_Phosphatas"/>
    <property type="match status" value="1"/>
</dbReference>
<dbReference type="InterPro" id="IPR023214">
    <property type="entry name" value="HAD_sf"/>
</dbReference>
<proteinExistence type="inferred from homology"/>
<dbReference type="PANTHER" id="PTHR21485">
    <property type="entry name" value="HAD SUPERFAMILY MEMBERS CMAS AND KDSC"/>
    <property type="match status" value="1"/>
</dbReference>
<dbReference type="NCBIfam" id="TIGR01662">
    <property type="entry name" value="HAD-SF-IIIA"/>
    <property type="match status" value="1"/>
</dbReference>
<evidence type="ECO:0000256" key="10">
    <source>
        <dbReference type="ARBA" id="ARBA00022985"/>
    </source>
</evidence>
<protein>
    <recommendedName>
        <fullName evidence="6">3-deoxy-D-manno-octulosonate 8-phosphate phosphatase KdsC</fullName>
        <ecNumber evidence="5">3.1.3.45</ecNumber>
    </recommendedName>
    <alternativeName>
        <fullName evidence="11">KDO 8-P phosphatase</fullName>
    </alternativeName>
</protein>
<dbReference type="EC" id="3.1.3.45" evidence="5"/>
<evidence type="ECO:0000256" key="6">
    <source>
        <dbReference type="ARBA" id="ARBA00020092"/>
    </source>
</evidence>
<evidence type="ECO:0000256" key="2">
    <source>
        <dbReference type="ARBA" id="ARBA00001946"/>
    </source>
</evidence>
<dbReference type="PIRSF" id="PIRSF006118">
    <property type="entry name" value="KDO8-P_Ptase"/>
    <property type="match status" value="1"/>
</dbReference>
<keyword evidence="8" id="KW-0378">Hydrolase</keyword>
<dbReference type="PANTHER" id="PTHR21485:SF6">
    <property type="entry name" value="N-ACYLNEURAMINATE CYTIDYLYLTRANSFERASE-RELATED"/>
    <property type="match status" value="1"/>
</dbReference>
<dbReference type="GO" id="GO:0009103">
    <property type="term" value="P:lipopolysaccharide biosynthetic process"/>
    <property type="evidence" value="ECO:0007669"/>
    <property type="project" value="UniProtKB-KW"/>
</dbReference>
<dbReference type="GO" id="GO:0019143">
    <property type="term" value="F:3-deoxy-manno-octulosonate-8-phosphatase activity"/>
    <property type="evidence" value="ECO:0007669"/>
    <property type="project" value="UniProtKB-EC"/>
</dbReference>
<dbReference type="SFLD" id="SFLDG01138">
    <property type="entry name" value="C1.6.2:_Deoxy-d-mannose-octulo"/>
    <property type="match status" value="1"/>
</dbReference>
<dbReference type="OrthoDB" id="9805604at2"/>
<evidence type="ECO:0000256" key="8">
    <source>
        <dbReference type="ARBA" id="ARBA00022801"/>
    </source>
</evidence>
<comment type="similarity">
    <text evidence="3">Belongs to the KdsC family.</text>
</comment>
<evidence type="ECO:0000256" key="5">
    <source>
        <dbReference type="ARBA" id="ARBA00013066"/>
    </source>
</evidence>
<dbReference type="AlphaFoldDB" id="A0A1N6D9Y9"/>
<evidence type="ECO:0000256" key="3">
    <source>
        <dbReference type="ARBA" id="ARBA00005893"/>
    </source>
</evidence>
<dbReference type="SUPFAM" id="SSF56784">
    <property type="entry name" value="HAD-like"/>
    <property type="match status" value="1"/>
</dbReference>
<dbReference type="CDD" id="cd01630">
    <property type="entry name" value="HAD_KDO-like"/>
    <property type="match status" value="1"/>
</dbReference>
<comment type="subunit">
    <text evidence="4">Homotetramer.</text>
</comment>
<comment type="cofactor">
    <cofactor evidence="2 12">
        <name>Mg(2+)</name>
        <dbReference type="ChEBI" id="CHEBI:18420"/>
    </cofactor>
</comment>